<protein>
    <recommendedName>
        <fullName evidence="6">Methylamine utilisation protein MauE domain-containing protein</fullName>
    </recommendedName>
</protein>
<keyword evidence="8" id="KW-1185">Reference proteome</keyword>
<feature type="transmembrane region" description="Helical" evidence="5">
    <location>
        <begin position="142"/>
        <end position="161"/>
    </location>
</feature>
<dbReference type="EMBL" id="CP053452">
    <property type="protein sequence ID" value="QJW98426.1"/>
    <property type="molecule type" value="Genomic_DNA"/>
</dbReference>
<organism evidence="7 8">
    <name type="scientific">Frigoriglobus tundricola</name>
    <dbReference type="NCBI Taxonomy" id="2774151"/>
    <lineage>
        <taxon>Bacteria</taxon>
        <taxon>Pseudomonadati</taxon>
        <taxon>Planctomycetota</taxon>
        <taxon>Planctomycetia</taxon>
        <taxon>Gemmatales</taxon>
        <taxon>Gemmataceae</taxon>
        <taxon>Frigoriglobus</taxon>
    </lineage>
</organism>
<feature type="transmembrane region" description="Helical" evidence="5">
    <location>
        <begin position="6"/>
        <end position="29"/>
    </location>
</feature>
<sequence length="278" mass="29664">MLSKQSISRCFSRVAVVAAGIIVLTAAALKYHFALTDPGPVVTLTDSELAAVTLIGAELFFGLWSLIGVYPHLLRVVGGALFTVFCVASVMTLADGNKTCSCFGRVTIPPGLTAIVDAAMAFALWYLPPGEEPKAWGARRPGWVIAILLTIVVATTVPLAVHRAVFEPQSIVIDQRHLDFGSIVVGGRKELVVPITNTTSRLITITSFRTSCPCLSVWPVEIPPRTTASLVLVYDGSAQNRMAGGYRITFAAIRSESGVAFIGHVDIKVIADQDNESP</sequence>
<evidence type="ECO:0000313" key="7">
    <source>
        <dbReference type="EMBL" id="QJW98426.1"/>
    </source>
</evidence>
<dbReference type="GO" id="GO:0030416">
    <property type="term" value="P:methylamine metabolic process"/>
    <property type="evidence" value="ECO:0007669"/>
    <property type="project" value="InterPro"/>
</dbReference>
<dbReference type="InterPro" id="IPR013783">
    <property type="entry name" value="Ig-like_fold"/>
</dbReference>
<feature type="transmembrane region" description="Helical" evidence="5">
    <location>
        <begin position="106"/>
        <end position="127"/>
    </location>
</feature>
<evidence type="ECO:0000256" key="4">
    <source>
        <dbReference type="ARBA" id="ARBA00023136"/>
    </source>
</evidence>
<dbReference type="Pfam" id="PF07291">
    <property type="entry name" value="MauE"/>
    <property type="match status" value="1"/>
</dbReference>
<proteinExistence type="predicted"/>
<feature type="domain" description="Methylamine utilisation protein MauE" evidence="6">
    <location>
        <begin position="14"/>
        <end position="124"/>
    </location>
</feature>
<dbReference type="RefSeq" id="WP_171473612.1">
    <property type="nucleotide sequence ID" value="NZ_CP053452.2"/>
</dbReference>
<evidence type="ECO:0000256" key="3">
    <source>
        <dbReference type="ARBA" id="ARBA00022989"/>
    </source>
</evidence>
<reference evidence="8" key="1">
    <citation type="submission" date="2020-05" db="EMBL/GenBank/DDBJ databases">
        <title>Frigoriglobus tundricola gen. nov., sp. nov., a psychrotolerant cellulolytic planctomycete of the family Gemmataceae with two divergent copies of 16S rRNA gene.</title>
        <authorList>
            <person name="Kulichevskaya I.S."/>
            <person name="Ivanova A.A."/>
            <person name="Naumoff D.G."/>
            <person name="Beletsky A.V."/>
            <person name="Rijpstra W.I.C."/>
            <person name="Sinninghe Damste J.S."/>
            <person name="Mardanov A.V."/>
            <person name="Ravin N.V."/>
            <person name="Dedysh S.N."/>
        </authorList>
    </citation>
    <scope>NUCLEOTIDE SEQUENCE [LARGE SCALE GENOMIC DNA]</scope>
    <source>
        <strain evidence="8">PL17</strain>
    </source>
</reference>
<accession>A0A6M5YYB8</accession>
<name>A0A6M5YYB8_9BACT</name>
<dbReference type="Gene3D" id="2.60.40.10">
    <property type="entry name" value="Immunoglobulins"/>
    <property type="match status" value="1"/>
</dbReference>
<comment type="subcellular location">
    <subcellularLocation>
        <location evidence="1">Membrane</location>
        <topology evidence="1">Multi-pass membrane protein</topology>
    </subcellularLocation>
</comment>
<evidence type="ECO:0000256" key="1">
    <source>
        <dbReference type="ARBA" id="ARBA00004141"/>
    </source>
</evidence>
<dbReference type="GO" id="GO:0016020">
    <property type="term" value="C:membrane"/>
    <property type="evidence" value="ECO:0007669"/>
    <property type="project" value="UniProtKB-SubCell"/>
</dbReference>
<evidence type="ECO:0000256" key="5">
    <source>
        <dbReference type="SAM" id="Phobius"/>
    </source>
</evidence>
<evidence type="ECO:0000259" key="6">
    <source>
        <dbReference type="Pfam" id="PF07291"/>
    </source>
</evidence>
<feature type="transmembrane region" description="Helical" evidence="5">
    <location>
        <begin position="49"/>
        <end position="67"/>
    </location>
</feature>
<evidence type="ECO:0000313" key="8">
    <source>
        <dbReference type="Proteomes" id="UP000503447"/>
    </source>
</evidence>
<evidence type="ECO:0000256" key="2">
    <source>
        <dbReference type="ARBA" id="ARBA00022692"/>
    </source>
</evidence>
<keyword evidence="3 5" id="KW-1133">Transmembrane helix</keyword>
<dbReference type="KEGG" id="ftj:FTUN_6016"/>
<feature type="transmembrane region" description="Helical" evidence="5">
    <location>
        <begin position="73"/>
        <end position="94"/>
    </location>
</feature>
<keyword evidence="4 5" id="KW-0472">Membrane</keyword>
<keyword evidence="2 5" id="KW-0812">Transmembrane</keyword>
<dbReference type="AlphaFoldDB" id="A0A6M5YYB8"/>
<dbReference type="Proteomes" id="UP000503447">
    <property type="component" value="Chromosome"/>
</dbReference>
<dbReference type="InterPro" id="IPR009908">
    <property type="entry name" value="Methylamine_util_MauE"/>
</dbReference>
<gene>
    <name evidence="7" type="ORF">FTUN_6016</name>
</gene>